<dbReference type="Proteomes" id="UP000076512">
    <property type="component" value="Unassembled WGS sequence"/>
</dbReference>
<organism evidence="2 3">
    <name type="scientific">Nocardia terpenica</name>
    <dbReference type="NCBI Taxonomy" id="455432"/>
    <lineage>
        <taxon>Bacteria</taxon>
        <taxon>Bacillati</taxon>
        <taxon>Actinomycetota</taxon>
        <taxon>Actinomycetes</taxon>
        <taxon>Mycobacteriales</taxon>
        <taxon>Nocardiaceae</taxon>
        <taxon>Nocardia</taxon>
    </lineage>
</organism>
<dbReference type="STRING" id="455432.AWN90_33195"/>
<evidence type="ECO:0000313" key="3">
    <source>
        <dbReference type="Proteomes" id="UP000076512"/>
    </source>
</evidence>
<accession>A0A164MM91</accession>
<dbReference type="OrthoDB" id="4552119at2"/>
<sequence>MSNHLQRQEIRLSDPTVVKDLLARACALVGDIQHAMIASRDGLIIAADANGDEEVAIHGSALGAAAAGIGDHFTNLAAHGRLQSMLVEGDRGCVGVFPVSTALLLIVTSAPGVTLGRFSAAAKKVVAALQSPES</sequence>
<dbReference type="RefSeq" id="WP_067590923.1">
    <property type="nucleotide sequence ID" value="NZ_JABMCZ010000001.1"/>
</dbReference>
<dbReference type="SUPFAM" id="SSF103196">
    <property type="entry name" value="Roadblock/LC7 domain"/>
    <property type="match status" value="1"/>
</dbReference>
<feature type="domain" description="Roadblock/LAMTOR2" evidence="1">
    <location>
        <begin position="19"/>
        <end position="108"/>
    </location>
</feature>
<dbReference type="AlphaFoldDB" id="A0A164MM91"/>
<gene>
    <name evidence="2" type="ORF">AWN90_33195</name>
</gene>
<dbReference type="SMART" id="SM00960">
    <property type="entry name" value="Robl_LC7"/>
    <property type="match status" value="1"/>
</dbReference>
<evidence type="ECO:0000313" key="2">
    <source>
        <dbReference type="EMBL" id="KZM73485.1"/>
    </source>
</evidence>
<comment type="caution">
    <text evidence="2">The sequence shown here is derived from an EMBL/GenBank/DDBJ whole genome shotgun (WGS) entry which is preliminary data.</text>
</comment>
<dbReference type="Pfam" id="PF03259">
    <property type="entry name" value="Robl_LC7"/>
    <property type="match status" value="1"/>
</dbReference>
<protein>
    <recommendedName>
        <fullName evidence="1">Roadblock/LAMTOR2 domain-containing protein</fullName>
    </recommendedName>
</protein>
<reference evidence="2 3" key="1">
    <citation type="submission" date="2016-04" db="EMBL/GenBank/DDBJ databases">
        <authorList>
            <person name="Evans L.H."/>
            <person name="Alamgir A."/>
            <person name="Owens N."/>
            <person name="Weber N.D."/>
            <person name="Virtaneva K."/>
            <person name="Barbian K."/>
            <person name="Babar A."/>
            <person name="Rosenke K."/>
        </authorList>
    </citation>
    <scope>NUCLEOTIDE SEQUENCE [LARGE SCALE GENOMIC DNA]</scope>
    <source>
        <strain evidence="2 3">IFM 0406</strain>
    </source>
</reference>
<evidence type="ECO:0000259" key="1">
    <source>
        <dbReference type="SMART" id="SM00960"/>
    </source>
</evidence>
<dbReference type="EMBL" id="LWGR01000007">
    <property type="protein sequence ID" value="KZM73485.1"/>
    <property type="molecule type" value="Genomic_DNA"/>
</dbReference>
<dbReference type="Gene3D" id="3.30.450.30">
    <property type="entry name" value="Dynein light chain 2a, cytoplasmic"/>
    <property type="match status" value="1"/>
</dbReference>
<name>A0A164MM91_9NOCA</name>
<proteinExistence type="predicted"/>
<dbReference type="InterPro" id="IPR004942">
    <property type="entry name" value="Roadblock/LAMTOR2_dom"/>
</dbReference>
<keyword evidence="3" id="KW-1185">Reference proteome</keyword>